<accession>A0A2I4FX22</accession>
<dbReference type="Pfam" id="PF02893">
    <property type="entry name" value="GRAM"/>
    <property type="match status" value="1"/>
</dbReference>
<dbReference type="InterPro" id="IPR004182">
    <property type="entry name" value="GRAM"/>
</dbReference>
<name>A0A2I4FX22_JUGRE</name>
<dbReference type="InterPro" id="IPR011993">
    <property type="entry name" value="PH-like_dom_sf"/>
</dbReference>
<dbReference type="PANTHER" id="PTHR31969">
    <property type="entry name" value="GEM-LIKE PROTEIN 2"/>
    <property type="match status" value="1"/>
</dbReference>
<evidence type="ECO:0000313" key="4">
    <source>
        <dbReference type="Proteomes" id="UP000235220"/>
    </source>
</evidence>
<dbReference type="RefSeq" id="XP_035541994.1">
    <property type="nucleotide sequence ID" value="XM_035686101.1"/>
</dbReference>
<gene>
    <name evidence="5 6 7 8" type="primary">LOC109002763</name>
</gene>
<evidence type="ECO:0000313" key="8">
    <source>
        <dbReference type="RefSeq" id="XP_035541994.1"/>
    </source>
</evidence>
<dbReference type="Proteomes" id="UP000235220">
    <property type="component" value="Chromosome 15"/>
</dbReference>
<dbReference type="RefSeq" id="XP_035541993.1">
    <property type="nucleotide sequence ID" value="XM_035686100.1"/>
</dbReference>
<protein>
    <submittedName>
        <fullName evidence="5 6">GEM-like protein 4</fullName>
    </submittedName>
</protein>
<evidence type="ECO:0000313" key="7">
    <source>
        <dbReference type="RefSeq" id="XP_035541993.1"/>
    </source>
</evidence>
<feature type="region of interest" description="Disordered" evidence="2">
    <location>
        <begin position="1"/>
        <end position="24"/>
    </location>
</feature>
<reference evidence="5 6" key="1">
    <citation type="submission" date="2025-04" db="UniProtKB">
        <authorList>
            <consortium name="RefSeq"/>
        </authorList>
    </citation>
    <scope>IDENTIFICATION</scope>
    <source>
        <tissue evidence="5 6">Leaves</tissue>
    </source>
</reference>
<dbReference type="STRING" id="51240.A0A2I4FX22"/>
<sequence length="203" mass="23143">MGRMKSNGKAHPAEIPAKGYSPQQGKIDSVLKRMNKLKKKTKNFAHGVLEHVRLGNKFTETVRWKLRLGAKILQVGGFEKVFKELFSVSEGEKLLKAFQCFLSTTAGPVAGLLFISTKKVSFCSERSIKVSSPNGEMVRFHYKVLIPLKKIMRVDLSENVRKPTAKYIEVTTWDNFDFWFMGFLNYQKSYKYLELAVSHAGEN</sequence>
<dbReference type="GeneID" id="109002763"/>
<organism evidence="4 5">
    <name type="scientific">Juglans regia</name>
    <name type="common">English walnut</name>
    <dbReference type="NCBI Taxonomy" id="51240"/>
    <lineage>
        <taxon>Eukaryota</taxon>
        <taxon>Viridiplantae</taxon>
        <taxon>Streptophyta</taxon>
        <taxon>Embryophyta</taxon>
        <taxon>Tracheophyta</taxon>
        <taxon>Spermatophyta</taxon>
        <taxon>Magnoliopsida</taxon>
        <taxon>eudicotyledons</taxon>
        <taxon>Gunneridae</taxon>
        <taxon>Pentapetalae</taxon>
        <taxon>rosids</taxon>
        <taxon>fabids</taxon>
        <taxon>Fagales</taxon>
        <taxon>Juglandaceae</taxon>
        <taxon>Juglans</taxon>
    </lineage>
</organism>
<evidence type="ECO:0000256" key="1">
    <source>
        <dbReference type="ARBA" id="ARBA00009414"/>
    </source>
</evidence>
<feature type="domain" description="GRAM" evidence="3">
    <location>
        <begin position="80"/>
        <end position="158"/>
    </location>
</feature>
<comment type="similarity">
    <text evidence="1">Belongs to the GEM family.</text>
</comment>
<evidence type="ECO:0000313" key="5">
    <source>
        <dbReference type="RefSeq" id="XP_018836199.1"/>
    </source>
</evidence>
<proteinExistence type="inferred from homology"/>
<dbReference type="KEGG" id="jre:109002763"/>
<dbReference type="RefSeq" id="XP_018836199.1">
    <property type="nucleotide sequence ID" value="XM_018980654.2"/>
</dbReference>
<dbReference type="Gene3D" id="2.30.29.30">
    <property type="entry name" value="Pleckstrin-homology domain (PH domain)/Phosphotyrosine-binding domain (PTB)"/>
    <property type="match status" value="1"/>
</dbReference>
<evidence type="ECO:0000256" key="2">
    <source>
        <dbReference type="SAM" id="MobiDB-lite"/>
    </source>
</evidence>
<dbReference type="InterPro" id="IPR037848">
    <property type="entry name" value="GEM-like"/>
</dbReference>
<dbReference type="RefSeq" id="XP_035541992.1">
    <property type="nucleotide sequence ID" value="XM_035686099.1"/>
</dbReference>
<evidence type="ECO:0000259" key="3">
    <source>
        <dbReference type="SMART" id="SM00568"/>
    </source>
</evidence>
<dbReference type="Gramene" id="Jr15_00220_p1">
    <property type="protein sequence ID" value="cds.Jr15_00220_p1"/>
    <property type="gene ID" value="Jr15_00220"/>
</dbReference>
<dbReference type="SMART" id="SM00568">
    <property type="entry name" value="GRAM"/>
    <property type="match status" value="1"/>
</dbReference>
<dbReference type="OrthoDB" id="1736712at2759"/>
<evidence type="ECO:0000313" key="6">
    <source>
        <dbReference type="RefSeq" id="XP_035541992.1"/>
    </source>
</evidence>
<dbReference type="AlphaFoldDB" id="A0A2I4FX22"/>
<keyword evidence="4" id="KW-1185">Reference proteome</keyword>